<evidence type="ECO:0000256" key="7">
    <source>
        <dbReference type="ARBA" id="ARBA00023136"/>
    </source>
</evidence>
<evidence type="ECO:0000256" key="2">
    <source>
        <dbReference type="ARBA" id="ARBA00022475"/>
    </source>
</evidence>
<feature type="transmembrane region" description="Helical" evidence="8">
    <location>
        <begin position="38"/>
        <end position="55"/>
    </location>
</feature>
<evidence type="ECO:0000256" key="4">
    <source>
        <dbReference type="ARBA" id="ARBA00022679"/>
    </source>
</evidence>
<evidence type="ECO:0000256" key="1">
    <source>
        <dbReference type="ARBA" id="ARBA00004651"/>
    </source>
</evidence>
<feature type="transmembrane region" description="Helical" evidence="8">
    <location>
        <begin position="281"/>
        <end position="303"/>
    </location>
</feature>
<feature type="transmembrane region" description="Helical" evidence="8">
    <location>
        <begin position="443"/>
        <end position="463"/>
    </location>
</feature>
<keyword evidence="4" id="KW-0808">Transferase</keyword>
<evidence type="ECO:0000256" key="3">
    <source>
        <dbReference type="ARBA" id="ARBA00022676"/>
    </source>
</evidence>
<evidence type="ECO:0000313" key="10">
    <source>
        <dbReference type="EMBL" id="PIU75099.1"/>
    </source>
</evidence>
<dbReference type="PANTHER" id="PTHR33908:SF11">
    <property type="entry name" value="MEMBRANE PROTEIN"/>
    <property type="match status" value="1"/>
</dbReference>
<dbReference type="Pfam" id="PF13231">
    <property type="entry name" value="PMT_2"/>
    <property type="match status" value="1"/>
</dbReference>
<dbReference type="InterPro" id="IPR038731">
    <property type="entry name" value="RgtA/B/C-like"/>
</dbReference>
<evidence type="ECO:0000256" key="6">
    <source>
        <dbReference type="ARBA" id="ARBA00022989"/>
    </source>
</evidence>
<comment type="subcellular location">
    <subcellularLocation>
        <location evidence="1">Cell membrane</location>
        <topology evidence="1">Multi-pass membrane protein</topology>
    </subcellularLocation>
</comment>
<feature type="transmembrane region" description="Helical" evidence="8">
    <location>
        <begin position="414"/>
        <end position="431"/>
    </location>
</feature>
<feature type="domain" description="Glycosyltransferase RgtA/B/C/D-like" evidence="9">
    <location>
        <begin position="133"/>
        <end position="260"/>
    </location>
</feature>
<comment type="caution">
    <text evidence="10">The sequence shown here is derived from an EMBL/GenBank/DDBJ whole genome shotgun (WGS) entry which is preliminary data.</text>
</comment>
<reference evidence="11" key="1">
    <citation type="submission" date="2017-09" db="EMBL/GenBank/DDBJ databases">
        <title>Depth-based differentiation of microbial function through sediment-hosted aquifers and enrichment of novel symbionts in the deep terrestrial subsurface.</title>
        <authorList>
            <person name="Probst A.J."/>
            <person name="Ladd B."/>
            <person name="Jarett J.K."/>
            <person name="Geller-Mcgrath D.E."/>
            <person name="Sieber C.M.K."/>
            <person name="Emerson J.B."/>
            <person name="Anantharaman K."/>
            <person name="Thomas B.C."/>
            <person name="Malmstrom R."/>
            <person name="Stieglmeier M."/>
            <person name="Klingl A."/>
            <person name="Woyke T."/>
            <person name="Ryan C.M."/>
            <person name="Banfield J.F."/>
        </authorList>
    </citation>
    <scope>NUCLEOTIDE SEQUENCE [LARGE SCALE GENOMIC DNA]</scope>
</reference>
<dbReference type="PANTHER" id="PTHR33908">
    <property type="entry name" value="MANNOSYLTRANSFERASE YKCB-RELATED"/>
    <property type="match status" value="1"/>
</dbReference>
<evidence type="ECO:0000313" key="11">
    <source>
        <dbReference type="Proteomes" id="UP000228775"/>
    </source>
</evidence>
<feature type="transmembrane region" description="Helical" evidence="8">
    <location>
        <begin position="220"/>
        <end position="248"/>
    </location>
</feature>
<keyword evidence="5 8" id="KW-0812">Transmembrane</keyword>
<dbReference type="GO" id="GO:0016763">
    <property type="term" value="F:pentosyltransferase activity"/>
    <property type="evidence" value="ECO:0007669"/>
    <property type="project" value="TreeGrafter"/>
</dbReference>
<dbReference type="InterPro" id="IPR050297">
    <property type="entry name" value="LipidA_mod_glycosyltrf_83"/>
</dbReference>
<proteinExistence type="predicted"/>
<keyword evidence="6 8" id="KW-1133">Transmembrane helix</keyword>
<dbReference type="EMBL" id="PEVY01000054">
    <property type="protein sequence ID" value="PIU75099.1"/>
    <property type="molecule type" value="Genomic_DNA"/>
</dbReference>
<dbReference type="GO" id="GO:0005886">
    <property type="term" value="C:plasma membrane"/>
    <property type="evidence" value="ECO:0007669"/>
    <property type="project" value="UniProtKB-SubCell"/>
</dbReference>
<feature type="transmembrane region" description="Helical" evidence="8">
    <location>
        <begin position="387"/>
        <end position="408"/>
    </location>
</feature>
<feature type="transmembrane region" description="Helical" evidence="8">
    <location>
        <begin position="350"/>
        <end position="375"/>
    </location>
</feature>
<name>A0A2M7AX06_9BACT</name>
<sequence>MKKQKKPLLFLIIQQLESIKRSWGLDRRTMKISSRNKLILGIILLLGAFFRLYGLNWDSGFHLHPDERMLVMVTERIHLPKNISEFLSPESPLNPRFFPYGSFPIYLLRLAANLTAKISHNSLFLNYSLMNLVGRAISALFDLATVALIFKLGRKIFSTTVGLLASAFYSFCAFPTQLSHFFAVDTLLTFFITLTLYRLVVFYEKPSLKNALASGICFGFALATKVSATVLVASVGTAIAMDLILVIGRRLRLLLKHKKIFYSTERKIIILKIKLDALLKFIWSNIIFLLVITVITALTFSVLEPYAIIDFPSFWQQTKEQQAMTKNAYVFPYTLQYVGTTPYFYQIKNFVLWGAGIPLGIVSLVSLFYLIIYLIKEFPKTGNEEQEAKMLILLSFFLSYFFVVGGFAIKFMRYFLPLYPVFFLFSAYFLINFWKKYRLIKNFSILLILLSTTLWSISFLSIYSRPSTRISASIWIDQNVPIGSLLALEHWDDGLPLFGQDKYQFLEMPMYESDQSQLKWGVVNGNLKKADYIIIASNRLYVPLQKLADCEKYKVCYPKTAQYYEDLFSGKLGFKKVAEFTSYPEFIIYNLKFTIPDDFADESFTVYDHPKIIIFKKRDSL</sequence>
<keyword evidence="2" id="KW-1003">Cell membrane</keyword>
<keyword evidence="7 8" id="KW-0472">Membrane</keyword>
<evidence type="ECO:0000256" key="5">
    <source>
        <dbReference type="ARBA" id="ARBA00022692"/>
    </source>
</evidence>
<protein>
    <recommendedName>
        <fullName evidence="9">Glycosyltransferase RgtA/B/C/D-like domain-containing protein</fullName>
    </recommendedName>
</protein>
<organism evidence="10 11">
    <name type="scientific">Candidatus Portnoybacteria bacterium CG06_land_8_20_14_3_00_39_12</name>
    <dbReference type="NCBI Taxonomy" id="1974809"/>
    <lineage>
        <taxon>Bacteria</taxon>
        <taxon>Candidatus Portnoyibacteriota</taxon>
    </lineage>
</organism>
<accession>A0A2M7AX06</accession>
<feature type="transmembrane region" description="Helical" evidence="8">
    <location>
        <begin position="181"/>
        <end position="200"/>
    </location>
</feature>
<gene>
    <name evidence="10" type="ORF">COS76_02590</name>
</gene>
<keyword evidence="3" id="KW-0328">Glycosyltransferase</keyword>
<evidence type="ECO:0000259" key="9">
    <source>
        <dbReference type="Pfam" id="PF13231"/>
    </source>
</evidence>
<evidence type="ECO:0000256" key="8">
    <source>
        <dbReference type="SAM" id="Phobius"/>
    </source>
</evidence>
<feature type="transmembrane region" description="Helical" evidence="8">
    <location>
        <begin position="156"/>
        <end position="174"/>
    </location>
</feature>
<dbReference type="AlphaFoldDB" id="A0A2M7AX06"/>
<dbReference type="Proteomes" id="UP000228775">
    <property type="component" value="Unassembled WGS sequence"/>
</dbReference>
<dbReference type="GO" id="GO:0009103">
    <property type="term" value="P:lipopolysaccharide biosynthetic process"/>
    <property type="evidence" value="ECO:0007669"/>
    <property type="project" value="UniProtKB-ARBA"/>
</dbReference>